<dbReference type="HOGENOM" id="CLU_732831_0_0_2"/>
<evidence type="ECO:0000256" key="2">
    <source>
        <dbReference type="SAM" id="Phobius"/>
    </source>
</evidence>
<dbReference type="KEGG" id="hwc:Hqrw_1552"/>
<dbReference type="GeneID" id="12446226"/>
<keyword evidence="2" id="KW-0812">Transmembrane</keyword>
<evidence type="ECO:0000313" key="4">
    <source>
        <dbReference type="Proteomes" id="UP000007954"/>
    </source>
</evidence>
<feature type="transmembrane region" description="Helical" evidence="2">
    <location>
        <begin position="20"/>
        <end position="47"/>
    </location>
</feature>
<protein>
    <submittedName>
        <fullName evidence="3">Uncharacterized protein</fullName>
    </submittedName>
</protein>
<dbReference type="EMBL" id="FR746099">
    <property type="protein sequence ID" value="CCC39496.1"/>
    <property type="molecule type" value="Genomic_DNA"/>
</dbReference>
<feature type="coiled-coil region" evidence="1">
    <location>
        <begin position="221"/>
        <end position="248"/>
    </location>
</feature>
<dbReference type="AlphaFoldDB" id="G0LK70"/>
<feature type="transmembrane region" description="Helical" evidence="2">
    <location>
        <begin position="342"/>
        <end position="372"/>
    </location>
</feature>
<dbReference type="Proteomes" id="UP000007954">
    <property type="component" value="Chromosome"/>
</dbReference>
<feature type="transmembrane region" description="Helical" evidence="2">
    <location>
        <begin position="300"/>
        <end position="321"/>
    </location>
</feature>
<proteinExistence type="predicted"/>
<name>G0LK70_HALWC</name>
<keyword evidence="2" id="KW-1133">Transmembrane helix</keyword>
<sequence length="373" mass="40196">MTNTNRPQEHELPMQCRQWIRYGVVVIILIVNVGVTLTVATGGVAAVQPAEETVESACQGETDTVVVFLNNQQYDANTPVYPGTELYIGYCTANGAERPQPGETTVWDIDTENLVDISPSANGRTYRATVGFDSTVVTLDDTTLSASVDNTVRIQTQREGTVKSDLAQEPLVFSNATAYRGNEQDYRNATESITESLNSLNTTTEELTANEQRVDMTVSKLQEANRTLNTLNASRTAARADAAELRRQLFNRARDGSEPHLNAFEEITAEQQNQSQAVNATMSQYATKLAAVEQRARISVLSNLAIGAVPGIALGAVIAGYRTHILGRKTRDFADFGRQLEWSAISAQLGGGGALILAGIIIAVLSGTIGAIL</sequence>
<organism evidence="3 4">
    <name type="scientific">Haloquadratum walsbyi (strain DSM 16854 / JCM 12705 / C23)</name>
    <dbReference type="NCBI Taxonomy" id="768065"/>
    <lineage>
        <taxon>Archaea</taxon>
        <taxon>Methanobacteriati</taxon>
        <taxon>Methanobacteriota</taxon>
        <taxon>Stenosarchaea group</taxon>
        <taxon>Halobacteria</taxon>
        <taxon>Halobacteriales</taxon>
        <taxon>Haloferacaceae</taxon>
        <taxon>Haloquadratum</taxon>
    </lineage>
</organism>
<keyword evidence="1" id="KW-0175">Coiled coil</keyword>
<keyword evidence="2" id="KW-0472">Membrane</keyword>
<reference evidence="3 4" key="1">
    <citation type="journal article" date="2011" name="PLoS ONE">
        <title>Haloquadratum walsbyi: limited diversity in a global pond.</title>
        <authorList>
            <person name="Dyall-Smith M."/>
            <person name="Pfeiffer F."/>
            <person name="Klee K."/>
            <person name="Palm P."/>
            <person name="Gross K."/>
            <person name="Schuster S.C."/>
            <person name="Rampp M."/>
            <person name="Oesterhelt D."/>
        </authorList>
    </citation>
    <scope>NUCLEOTIDE SEQUENCE [LARGE SCALE GENOMIC DNA]</scope>
    <source>
        <strain evidence="4">DSM 16854 / JCM 12705 / C23</strain>
    </source>
</reference>
<accession>G0LK70</accession>
<evidence type="ECO:0000313" key="3">
    <source>
        <dbReference type="EMBL" id="CCC39496.1"/>
    </source>
</evidence>
<evidence type="ECO:0000256" key="1">
    <source>
        <dbReference type="SAM" id="Coils"/>
    </source>
</evidence>
<gene>
    <name evidence="3" type="ordered locus">Hqrw_1552</name>
</gene>
<dbReference type="RefSeq" id="WP_014555342.1">
    <property type="nucleotide sequence ID" value="NC_017459.1"/>
</dbReference>